<evidence type="ECO:0000256" key="3">
    <source>
        <dbReference type="ARBA" id="ARBA00022448"/>
    </source>
</evidence>
<dbReference type="PANTHER" id="PTHR43297:SF14">
    <property type="entry name" value="ATPASE AAA-TYPE CORE DOMAIN-CONTAINING PROTEIN"/>
    <property type="match status" value="1"/>
</dbReference>
<dbReference type="PROSITE" id="PS50893">
    <property type="entry name" value="ABC_TRANSPORTER_2"/>
    <property type="match status" value="1"/>
</dbReference>
<evidence type="ECO:0000256" key="2">
    <source>
        <dbReference type="ARBA" id="ARBA00005417"/>
    </source>
</evidence>
<dbReference type="InterPro" id="IPR017871">
    <property type="entry name" value="ABC_transporter-like_CS"/>
</dbReference>
<keyword evidence="3" id="KW-0813">Transport</keyword>
<proteinExistence type="inferred from homology"/>
<dbReference type="GO" id="GO:0005524">
    <property type="term" value="F:ATP binding"/>
    <property type="evidence" value="ECO:0007669"/>
    <property type="project" value="UniProtKB-KW"/>
</dbReference>
<keyword evidence="6" id="KW-0547">Nucleotide-binding</keyword>
<organism evidence="11 12">
    <name type="scientific">Rhodococcoides corynebacterioides</name>
    <dbReference type="NCBI Taxonomy" id="53972"/>
    <lineage>
        <taxon>Bacteria</taxon>
        <taxon>Bacillati</taxon>
        <taxon>Actinomycetota</taxon>
        <taxon>Actinomycetes</taxon>
        <taxon>Mycobacteriales</taxon>
        <taxon>Nocardiaceae</taxon>
        <taxon>Rhodococcoides</taxon>
    </lineage>
</organism>
<name>A0ABS2KPK8_9NOCA</name>
<dbReference type="PANTHER" id="PTHR43297">
    <property type="entry name" value="OLIGOPEPTIDE TRANSPORT ATP-BINDING PROTEIN APPD"/>
    <property type="match status" value="1"/>
</dbReference>
<dbReference type="InterPro" id="IPR003439">
    <property type="entry name" value="ABC_transporter-like_ATP-bd"/>
</dbReference>
<evidence type="ECO:0000256" key="1">
    <source>
        <dbReference type="ARBA" id="ARBA00004202"/>
    </source>
</evidence>
<dbReference type="InterPro" id="IPR027417">
    <property type="entry name" value="P-loop_NTPase"/>
</dbReference>
<protein>
    <submittedName>
        <fullName evidence="11">Peptide/nickel transport system ATP-binding protein</fullName>
    </submittedName>
</protein>
<comment type="subcellular location">
    <subcellularLocation>
        <location evidence="1">Cell membrane</location>
        <topology evidence="1">Peripheral membrane protein</topology>
    </subcellularLocation>
</comment>
<dbReference type="SMART" id="SM00382">
    <property type="entry name" value="AAA"/>
    <property type="match status" value="1"/>
</dbReference>
<sequence length="261" mass="26811">MLEVDDLTVRVGATTLVTGITFDVVAGQRVALVGASGSGKSVIASAIVGVTAPDLIVSGHVRIGGHDVAGTPVPRRPRDARAAMVFQDSSSALAPFLTVGRQLDLALRHRGETSRRRADREELLRGMAFTDPERIAAARPAQLSGGQRQRVCIAMALASNAPVIVADEPTTALDVVSQSTVVATLGAATGGDRGPALLFITHDLAVAAALCDRVVVADQGSIIETGSVTDVLSAPRHPVTARLVSRARSADAALHSAPVAS</sequence>
<keyword evidence="4" id="KW-1003">Cell membrane</keyword>
<comment type="caution">
    <text evidence="11">The sequence shown here is derived from an EMBL/GenBank/DDBJ whole genome shotgun (WGS) entry which is preliminary data.</text>
</comment>
<evidence type="ECO:0000313" key="12">
    <source>
        <dbReference type="Proteomes" id="UP000703038"/>
    </source>
</evidence>
<evidence type="ECO:0000256" key="8">
    <source>
        <dbReference type="ARBA" id="ARBA00022967"/>
    </source>
</evidence>
<dbReference type="InterPro" id="IPR003593">
    <property type="entry name" value="AAA+_ATPase"/>
</dbReference>
<dbReference type="InterPro" id="IPR050388">
    <property type="entry name" value="ABC_Ni/Peptide_Import"/>
</dbReference>
<evidence type="ECO:0000256" key="5">
    <source>
        <dbReference type="ARBA" id="ARBA00022519"/>
    </source>
</evidence>
<reference evidence="11 12" key="1">
    <citation type="submission" date="2021-01" db="EMBL/GenBank/DDBJ databases">
        <title>Genomics of switchgrass bacterial isolates.</title>
        <authorList>
            <person name="Shade A."/>
        </authorList>
    </citation>
    <scope>NUCLEOTIDE SEQUENCE [LARGE SCALE GENOMIC DNA]</scope>
    <source>
        <strain evidence="11 12">PvP111</strain>
    </source>
</reference>
<comment type="similarity">
    <text evidence="2">Belongs to the ABC transporter superfamily.</text>
</comment>
<evidence type="ECO:0000259" key="10">
    <source>
        <dbReference type="PROSITE" id="PS50893"/>
    </source>
</evidence>
<feature type="domain" description="ABC transporter" evidence="10">
    <location>
        <begin position="2"/>
        <end position="244"/>
    </location>
</feature>
<accession>A0ABS2KPK8</accession>
<keyword evidence="7 11" id="KW-0067">ATP-binding</keyword>
<keyword evidence="9" id="KW-0472">Membrane</keyword>
<dbReference type="Pfam" id="PF00005">
    <property type="entry name" value="ABC_tran"/>
    <property type="match status" value="1"/>
</dbReference>
<keyword evidence="8" id="KW-1278">Translocase</keyword>
<dbReference type="SUPFAM" id="SSF52540">
    <property type="entry name" value="P-loop containing nucleoside triphosphate hydrolases"/>
    <property type="match status" value="1"/>
</dbReference>
<dbReference type="CDD" id="cd03257">
    <property type="entry name" value="ABC_NikE_OppD_transporters"/>
    <property type="match status" value="1"/>
</dbReference>
<dbReference type="RefSeq" id="WP_204866630.1">
    <property type="nucleotide sequence ID" value="NZ_JAFBBK010000001.1"/>
</dbReference>
<evidence type="ECO:0000256" key="9">
    <source>
        <dbReference type="ARBA" id="ARBA00023136"/>
    </source>
</evidence>
<evidence type="ECO:0000313" key="11">
    <source>
        <dbReference type="EMBL" id="MBM7413897.1"/>
    </source>
</evidence>
<dbReference type="EMBL" id="JAFBBK010000001">
    <property type="protein sequence ID" value="MBM7413897.1"/>
    <property type="molecule type" value="Genomic_DNA"/>
</dbReference>
<evidence type="ECO:0000256" key="6">
    <source>
        <dbReference type="ARBA" id="ARBA00022741"/>
    </source>
</evidence>
<gene>
    <name evidence="11" type="ORF">JOE42_000630</name>
</gene>
<keyword evidence="5" id="KW-0997">Cell inner membrane</keyword>
<dbReference type="Gene3D" id="3.40.50.300">
    <property type="entry name" value="P-loop containing nucleotide triphosphate hydrolases"/>
    <property type="match status" value="1"/>
</dbReference>
<keyword evidence="12" id="KW-1185">Reference proteome</keyword>
<evidence type="ECO:0000256" key="7">
    <source>
        <dbReference type="ARBA" id="ARBA00022840"/>
    </source>
</evidence>
<dbReference type="Proteomes" id="UP000703038">
    <property type="component" value="Unassembled WGS sequence"/>
</dbReference>
<evidence type="ECO:0000256" key="4">
    <source>
        <dbReference type="ARBA" id="ARBA00022475"/>
    </source>
</evidence>
<dbReference type="PROSITE" id="PS00211">
    <property type="entry name" value="ABC_TRANSPORTER_1"/>
    <property type="match status" value="1"/>
</dbReference>